<sequence length="81" mass="8800">MSLSPPAALLLCISPVSMSQAEDSVADILPNHSPARDPEEVRPVPKSIRGYSASVSGIFCQTDKQTESKYSDVLQRLWSPI</sequence>
<dbReference type="AlphaFoldDB" id="A0A0E9WEA3"/>
<evidence type="ECO:0000313" key="2">
    <source>
        <dbReference type="EMBL" id="JAH88687.1"/>
    </source>
</evidence>
<reference evidence="2" key="2">
    <citation type="journal article" date="2015" name="Fish Shellfish Immunol.">
        <title>Early steps in the European eel (Anguilla anguilla)-Vibrio vulnificus interaction in the gills: Role of the RtxA13 toxin.</title>
        <authorList>
            <person name="Callol A."/>
            <person name="Pajuelo D."/>
            <person name="Ebbesson L."/>
            <person name="Teles M."/>
            <person name="MacKenzie S."/>
            <person name="Amaro C."/>
        </authorList>
    </citation>
    <scope>NUCLEOTIDE SEQUENCE</scope>
</reference>
<dbReference type="EMBL" id="GBXM01019890">
    <property type="protein sequence ID" value="JAH88687.1"/>
    <property type="molecule type" value="Transcribed_RNA"/>
</dbReference>
<name>A0A0E9WEA3_ANGAN</name>
<accession>A0A0E9WEA3</accession>
<proteinExistence type="predicted"/>
<feature type="chain" id="PRO_5002434239" evidence="1">
    <location>
        <begin position="22"/>
        <end position="81"/>
    </location>
</feature>
<protein>
    <submittedName>
        <fullName evidence="2">Uncharacterized protein</fullName>
    </submittedName>
</protein>
<feature type="signal peptide" evidence="1">
    <location>
        <begin position="1"/>
        <end position="21"/>
    </location>
</feature>
<evidence type="ECO:0000256" key="1">
    <source>
        <dbReference type="SAM" id="SignalP"/>
    </source>
</evidence>
<reference evidence="2" key="1">
    <citation type="submission" date="2014-11" db="EMBL/GenBank/DDBJ databases">
        <authorList>
            <person name="Amaro Gonzalez C."/>
        </authorList>
    </citation>
    <scope>NUCLEOTIDE SEQUENCE</scope>
</reference>
<keyword evidence="1" id="KW-0732">Signal</keyword>
<organism evidence="2">
    <name type="scientific">Anguilla anguilla</name>
    <name type="common">European freshwater eel</name>
    <name type="synonym">Muraena anguilla</name>
    <dbReference type="NCBI Taxonomy" id="7936"/>
    <lineage>
        <taxon>Eukaryota</taxon>
        <taxon>Metazoa</taxon>
        <taxon>Chordata</taxon>
        <taxon>Craniata</taxon>
        <taxon>Vertebrata</taxon>
        <taxon>Euteleostomi</taxon>
        <taxon>Actinopterygii</taxon>
        <taxon>Neopterygii</taxon>
        <taxon>Teleostei</taxon>
        <taxon>Anguilliformes</taxon>
        <taxon>Anguillidae</taxon>
        <taxon>Anguilla</taxon>
    </lineage>
</organism>